<comment type="caution">
    <text evidence="1">The sequence shown here is derived from an EMBL/GenBank/DDBJ whole genome shotgun (WGS) entry which is preliminary data.</text>
</comment>
<protein>
    <submittedName>
        <fullName evidence="1">Uncharacterized protein</fullName>
    </submittedName>
</protein>
<dbReference type="Proteomes" id="UP000256220">
    <property type="component" value="Unassembled WGS sequence"/>
</dbReference>
<reference evidence="1 2" key="1">
    <citation type="journal article" date="2014" name="Genome Announc.">
        <title>Draft Genome Sequence of Amycolatopsis lurida NRRL 2430, Producer of the Glycopeptide Family Antibiotic Ristocetin.</title>
        <authorList>
            <person name="Kwun M.J."/>
            <person name="Hong H.J."/>
        </authorList>
    </citation>
    <scope>NUCLEOTIDE SEQUENCE [LARGE SCALE GENOMIC DNA]</scope>
    <source>
        <strain evidence="1 2">NRRL 2430</strain>
    </source>
</reference>
<dbReference type="AlphaFoldDB" id="A0A2P2FVM7"/>
<proteinExistence type="predicted"/>
<keyword evidence="2" id="KW-1185">Reference proteome</keyword>
<gene>
    <name evidence="1" type="ORF">BB31_12545</name>
</gene>
<name>A0A2P2FVM7_AMYLU</name>
<evidence type="ECO:0000313" key="2">
    <source>
        <dbReference type="Proteomes" id="UP000256220"/>
    </source>
</evidence>
<accession>A0A2P2FVM7</accession>
<sequence length="66" mass="7456">MKVLQAELRKRFTEKSMFDVADVMGLFKQLTGDDPTIAAALAPIVQEYVRETARDVRNFDGLFGSF</sequence>
<evidence type="ECO:0000313" key="1">
    <source>
        <dbReference type="EMBL" id="KFU80774.1"/>
    </source>
</evidence>
<organism evidence="1 2">
    <name type="scientific">Amycolatopsis lurida NRRL 2430</name>
    <dbReference type="NCBI Taxonomy" id="1460371"/>
    <lineage>
        <taxon>Bacteria</taxon>
        <taxon>Bacillati</taxon>
        <taxon>Actinomycetota</taxon>
        <taxon>Actinomycetes</taxon>
        <taxon>Pseudonocardiales</taxon>
        <taxon>Pseudonocardiaceae</taxon>
        <taxon>Amycolatopsis</taxon>
    </lineage>
</organism>
<dbReference type="EMBL" id="JFBM01000009">
    <property type="protein sequence ID" value="KFU80774.1"/>
    <property type="molecule type" value="Genomic_DNA"/>
</dbReference>